<proteinExistence type="predicted"/>
<dbReference type="AlphaFoldDB" id="X1RT66"/>
<organism evidence="1">
    <name type="scientific">marine sediment metagenome</name>
    <dbReference type="NCBI Taxonomy" id="412755"/>
    <lineage>
        <taxon>unclassified sequences</taxon>
        <taxon>metagenomes</taxon>
        <taxon>ecological metagenomes</taxon>
    </lineage>
</organism>
<protein>
    <submittedName>
        <fullName evidence="1">Uncharacterized protein</fullName>
    </submittedName>
</protein>
<feature type="non-terminal residue" evidence="1">
    <location>
        <position position="46"/>
    </location>
</feature>
<comment type="caution">
    <text evidence="1">The sequence shown here is derived from an EMBL/GenBank/DDBJ whole genome shotgun (WGS) entry which is preliminary data.</text>
</comment>
<sequence length="46" mass="5456">MSKVLKPDYLGHRKRIKAKYKRGGIKGWLDYEVLEFALSFTILRKT</sequence>
<reference evidence="1" key="1">
    <citation type="journal article" date="2014" name="Front. Microbiol.">
        <title>High frequency of phylogenetically diverse reductive dehalogenase-homologous genes in deep subseafloor sedimentary metagenomes.</title>
        <authorList>
            <person name="Kawai M."/>
            <person name="Futagami T."/>
            <person name="Toyoda A."/>
            <person name="Takaki Y."/>
            <person name="Nishi S."/>
            <person name="Hori S."/>
            <person name="Arai W."/>
            <person name="Tsubouchi T."/>
            <person name="Morono Y."/>
            <person name="Uchiyama I."/>
            <person name="Ito T."/>
            <person name="Fujiyama A."/>
            <person name="Inagaki F."/>
            <person name="Takami H."/>
        </authorList>
    </citation>
    <scope>NUCLEOTIDE SEQUENCE</scope>
    <source>
        <strain evidence="1">Expedition CK06-06</strain>
    </source>
</reference>
<name>X1RT66_9ZZZZ</name>
<dbReference type="EMBL" id="BARV01035744">
    <property type="protein sequence ID" value="GAI58694.1"/>
    <property type="molecule type" value="Genomic_DNA"/>
</dbReference>
<accession>X1RT66</accession>
<gene>
    <name evidence="1" type="ORF">S06H3_55715</name>
</gene>
<evidence type="ECO:0000313" key="1">
    <source>
        <dbReference type="EMBL" id="GAI58694.1"/>
    </source>
</evidence>